<evidence type="ECO:0000256" key="2">
    <source>
        <dbReference type="ARBA" id="ARBA00022737"/>
    </source>
</evidence>
<dbReference type="Pfam" id="PF00400">
    <property type="entry name" value="WD40"/>
    <property type="match status" value="3"/>
</dbReference>
<dbReference type="GO" id="GO:0005737">
    <property type="term" value="C:cytoplasm"/>
    <property type="evidence" value="ECO:0007669"/>
    <property type="project" value="TreeGrafter"/>
</dbReference>
<evidence type="ECO:0000313" key="5">
    <source>
        <dbReference type="EMBL" id="KAJ3210938.1"/>
    </source>
</evidence>
<dbReference type="InterPro" id="IPR001680">
    <property type="entry name" value="WD40_rpt"/>
</dbReference>
<evidence type="ECO:0000256" key="4">
    <source>
        <dbReference type="SAM" id="MobiDB-lite"/>
    </source>
</evidence>
<dbReference type="SUPFAM" id="SSF50978">
    <property type="entry name" value="WD40 repeat-like"/>
    <property type="match status" value="1"/>
</dbReference>
<organism evidence="5 6">
    <name type="scientific">Clydaea vesicula</name>
    <dbReference type="NCBI Taxonomy" id="447962"/>
    <lineage>
        <taxon>Eukaryota</taxon>
        <taxon>Fungi</taxon>
        <taxon>Fungi incertae sedis</taxon>
        <taxon>Chytridiomycota</taxon>
        <taxon>Chytridiomycota incertae sedis</taxon>
        <taxon>Chytridiomycetes</taxon>
        <taxon>Lobulomycetales</taxon>
        <taxon>Lobulomycetaceae</taxon>
        <taxon>Clydaea</taxon>
    </lineage>
</organism>
<feature type="repeat" description="WD" evidence="3">
    <location>
        <begin position="38"/>
        <end position="70"/>
    </location>
</feature>
<evidence type="ECO:0000313" key="6">
    <source>
        <dbReference type="Proteomes" id="UP001211065"/>
    </source>
</evidence>
<keyword evidence="2" id="KW-0677">Repeat</keyword>
<proteinExistence type="predicted"/>
<protein>
    <recommendedName>
        <fullName evidence="7">WD repeat-containing protein</fullName>
    </recommendedName>
</protein>
<keyword evidence="1 3" id="KW-0853">WD repeat</keyword>
<dbReference type="InterPro" id="IPR045151">
    <property type="entry name" value="DCAF8"/>
</dbReference>
<evidence type="ECO:0000256" key="1">
    <source>
        <dbReference type="ARBA" id="ARBA00022574"/>
    </source>
</evidence>
<evidence type="ECO:0008006" key="7">
    <source>
        <dbReference type="Google" id="ProtNLM"/>
    </source>
</evidence>
<sequence length="532" mass="60605">MNFPKQFFQAQIESKHTLPQTKNSNAYQINHLDEVKVLSGHEGCVNTLSYNKSGSLLLSGSDDENVCIWKNEQLQYKIYTKHHSNIFSAKFSIDDKKVFSCAMDGEVIVTELMNLARKNGDHYHSEKLYKFNCHGDTSMEIQSDLENSNIFYSCSEDGTINRYDLREIDSCNCARKHCNKNLFLDINEGPHSKSNKIPFNKYTRKISFKWENEANSYFGICSFDFDPFNYNNLIVGTSNDLVMLYDKRKPSSAVLKYRPEHLKPVEGKAGKFKKISSIKYNPEKIGEVLASYSRDGLYLLDTYKASFSGKEDDIINLGVFKGHRNEQTMIKESNFFLDHIVTGSDDGNVFVYNRETSKIVNYFQGDGSIVNCLEPHPTESILAVSGIDNTIKIFKPNPKKEIHLEYLEEVLKENIDNSWGDDLDLDGEEETFGNVFGMDILTPEMLLRILNGIRTMEREEVDLTSESSHEGDNDEVIVSQGSLAEDLDDLSSSEEDVEMSRSEDLDNTSQKDDGACGTPYCNGNFEEEEFYL</sequence>
<dbReference type="PROSITE" id="PS50294">
    <property type="entry name" value="WD_REPEATS_REGION"/>
    <property type="match status" value="1"/>
</dbReference>
<dbReference type="InterPro" id="IPR036322">
    <property type="entry name" value="WD40_repeat_dom_sf"/>
</dbReference>
<dbReference type="PROSITE" id="PS50082">
    <property type="entry name" value="WD_REPEATS_2"/>
    <property type="match status" value="1"/>
</dbReference>
<dbReference type="GO" id="GO:0080008">
    <property type="term" value="C:Cul4-RING E3 ubiquitin ligase complex"/>
    <property type="evidence" value="ECO:0007669"/>
    <property type="project" value="TreeGrafter"/>
</dbReference>
<accession>A0AAD5XY27</accession>
<dbReference type="InterPro" id="IPR015943">
    <property type="entry name" value="WD40/YVTN_repeat-like_dom_sf"/>
</dbReference>
<feature type="compositionally biased region" description="Basic and acidic residues" evidence="4">
    <location>
        <begin position="498"/>
        <end position="514"/>
    </location>
</feature>
<feature type="compositionally biased region" description="Acidic residues" evidence="4">
    <location>
        <begin position="485"/>
        <end position="497"/>
    </location>
</feature>
<dbReference type="EMBL" id="JADGJW010000865">
    <property type="protein sequence ID" value="KAJ3210938.1"/>
    <property type="molecule type" value="Genomic_DNA"/>
</dbReference>
<dbReference type="PANTHER" id="PTHR15574">
    <property type="entry name" value="WD REPEAT DOMAIN-CONTAINING FAMILY"/>
    <property type="match status" value="1"/>
</dbReference>
<dbReference type="SMART" id="SM00320">
    <property type="entry name" value="WD40"/>
    <property type="match status" value="7"/>
</dbReference>
<dbReference type="PANTHER" id="PTHR15574:SF21">
    <property type="entry name" value="DDB1- AND CUL4-ASSOCIATED FACTOR 8"/>
    <property type="match status" value="1"/>
</dbReference>
<name>A0AAD5XY27_9FUNG</name>
<dbReference type="Gene3D" id="2.130.10.10">
    <property type="entry name" value="YVTN repeat-like/Quinoprotein amine dehydrogenase"/>
    <property type="match status" value="2"/>
</dbReference>
<gene>
    <name evidence="5" type="ORF">HK099_008143</name>
</gene>
<evidence type="ECO:0000256" key="3">
    <source>
        <dbReference type="PROSITE-ProRule" id="PRU00221"/>
    </source>
</evidence>
<comment type="caution">
    <text evidence="5">The sequence shown here is derived from an EMBL/GenBank/DDBJ whole genome shotgun (WGS) entry which is preliminary data.</text>
</comment>
<keyword evidence="6" id="KW-1185">Reference proteome</keyword>
<dbReference type="Proteomes" id="UP001211065">
    <property type="component" value="Unassembled WGS sequence"/>
</dbReference>
<reference evidence="5" key="1">
    <citation type="submission" date="2020-05" db="EMBL/GenBank/DDBJ databases">
        <title>Phylogenomic resolution of chytrid fungi.</title>
        <authorList>
            <person name="Stajich J.E."/>
            <person name="Amses K."/>
            <person name="Simmons R."/>
            <person name="Seto K."/>
            <person name="Myers J."/>
            <person name="Bonds A."/>
            <person name="Quandt C.A."/>
            <person name="Barry K."/>
            <person name="Liu P."/>
            <person name="Grigoriev I."/>
            <person name="Longcore J.E."/>
            <person name="James T.Y."/>
        </authorList>
    </citation>
    <scope>NUCLEOTIDE SEQUENCE</scope>
    <source>
        <strain evidence="5">JEL0476</strain>
    </source>
</reference>
<dbReference type="AlphaFoldDB" id="A0AAD5XY27"/>
<feature type="region of interest" description="Disordered" evidence="4">
    <location>
        <begin position="462"/>
        <end position="520"/>
    </location>
</feature>